<gene>
    <name evidence="1" type="ORF">GLW04_09175</name>
</gene>
<dbReference type="EMBL" id="WMET01000001">
    <property type="protein sequence ID" value="MYL20056.1"/>
    <property type="molecule type" value="Genomic_DNA"/>
</dbReference>
<evidence type="ECO:0000313" key="1">
    <source>
        <dbReference type="EMBL" id="MYL20056.1"/>
    </source>
</evidence>
<name>A0A845DRN7_9BACI</name>
<dbReference type="Proteomes" id="UP000460949">
    <property type="component" value="Unassembled WGS sequence"/>
</dbReference>
<dbReference type="AlphaFoldDB" id="A0A845DRN7"/>
<comment type="caution">
    <text evidence="1">The sequence shown here is derived from an EMBL/GenBank/DDBJ whole genome shotgun (WGS) entry which is preliminary data.</text>
</comment>
<protein>
    <submittedName>
        <fullName evidence="1">Uncharacterized protein</fullName>
    </submittedName>
</protein>
<organism evidence="1 2">
    <name type="scientific">Halobacillus litoralis</name>
    <dbReference type="NCBI Taxonomy" id="45668"/>
    <lineage>
        <taxon>Bacteria</taxon>
        <taxon>Bacillati</taxon>
        <taxon>Bacillota</taxon>
        <taxon>Bacilli</taxon>
        <taxon>Bacillales</taxon>
        <taxon>Bacillaceae</taxon>
        <taxon>Halobacillus</taxon>
    </lineage>
</organism>
<reference evidence="1 2" key="1">
    <citation type="submission" date="2019-11" db="EMBL/GenBank/DDBJ databases">
        <title>Genome sequences of 17 halophilic strains isolated from different environments.</title>
        <authorList>
            <person name="Furrow R.E."/>
        </authorList>
    </citation>
    <scope>NUCLEOTIDE SEQUENCE [LARGE SCALE GENOMIC DNA]</scope>
    <source>
        <strain evidence="1 2">22511_23_Filter</strain>
    </source>
</reference>
<sequence>MVFDDPNLMKVSTELGVQAAKNGAQSIWDKVKVYKETRNDKELISVMEEVIRELLDDKNQLIHIAQTYDEQLVARKVSEDDVDYITTNIIPLLEKLMDASGTEEEAEKNRENIETFKPLLSKETFNILQTLGFNYKRAIGEPLTDLVNGLISSQMPVAKEKELERQKLFHEQEIEYIKMIRDEEAYKRYLKLTGRE</sequence>
<evidence type="ECO:0000313" key="2">
    <source>
        <dbReference type="Proteomes" id="UP000460949"/>
    </source>
</evidence>
<dbReference type="RefSeq" id="WP_160836371.1">
    <property type="nucleotide sequence ID" value="NZ_WMET01000001.1"/>
</dbReference>
<proteinExistence type="predicted"/>
<accession>A0A845DRN7</accession>